<evidence type="ECO:0000313" key="9">
    <source>
        <dbReference type="EMBL" id="SIQ45230.1"/>
    </source>
</evidence>
<dbReference type="Pfam" id="PF00528">
    <property type="entry name" value="BPD_transp_1"/>
    <property type="match status" value="1"/>
</dbReference>
<proteinExistence type="inferred from homology"/>
<dbReference type="SUPFAM" id="SSF161098">
    <property type="entry name" value="MetI-like"/>
    <property type="match status" value="1"/>
</dbReference>
<dbReference type="EMBL" id="FTNK01000002">
    <property type="protein sequence ID" value="SIQ45230.1"/>
    <property type="molecule type" value="Genomic_DNA"/>
</dbReference>
<feature type="transmembrane region" description="Helical" evidence="7">
    <location>
        <begin position="21"/>
        <end position="50"/>
    </location>
</feature>
<dbReference type="Gene3D" id="1.10.3720.10">
    <property type="entry name" value="MetI-like"/>
    <property type="match status" value="1"/>
</dbReference>
<evidence type="ECO:0000256" key="1">
    <source>
        <dbReference type="ARBA" id="ARBA00004651"/>
    </source>
</evidence>
<evidence type="ECO:0000256" key="2">
    <source>
        <dbReference type="ARBA" id="ARBA00022448"/>
    </source>
</evidence>
<keyword evidence="3" id="KW-1003">Cell membrane</keyword>
<dbReference type="PROSITE" id="PS50928">
    <property type="entry name" value="ABC_TM1"/>
    <property type="match status" value="1"/>
</dbReference>
<reference evidence="9 10" key="1">
    <citation type="submission" date="2017-01" db="EMBL/GenBank/DDBJ databases">
        <authorList>
            <person name="Varghese N."/>
            <person name="Submissions S."/>
        </authorList>
    </citation>
    <scope>NUCLEOTIDE SEQUENCE [LARGE SCALE GENOMIC DNA]</scope>
    <source>
        <strain evidence="9 10">ATCC 23464</strain>
    </source>
</reference>
<keyword evidence="2 7" id="KW-0813">Transport</keyword>
<keyword evidence="10" id="KW-1185">Reference proteome</keyword>
<keyword evidence="6 7" id="KW-0472">Membrane</keyword>
<comment type="caution">
    <text evidence="9">The sequence shown here is derived from an EMBL/GenBank/DDBJ whole genome shotgun (WGS) entry which is preliminary data.</text>
</comment>
<feature type="transmembrane region" description="Helical" evidence="7">
    <location>
        <begin position="275"/>
        <end position="299"/>
    </location>
</feature>
<comment type="subcellular location">
    <subcellularLocation>
        <location evidence="1 7">Cell membrane</location>
        <topology evidence="1 7">Multi-pass membrane protein</topology>
    </subcellularLocation>
</comment>
<comment type="similarity">
    <text evidence="7">Belongs to the binding-protein-dependent transport system permease family.</text>
</comment>
<organism evidence="9 10">
    <name type="scientific">Paenibacillus macquariensis</name>
    <dbReference type="NCBI Taxonomy" id="948756"/>
    <lineage>
        <taxon>Bacteria</taxon>
        <taxon>Bacillati</taxon>
        <taxon>Bacillota</taxon>
        <taxon>Bacilli</taxon>
        <taxon>Bacillales</taxon>
        <taxon>Paenibacillaceae</taxon>
        <taxon>Paenibacillus</taxon>
    </lineage>
</organism>
<dbReference type="InterPro" id="IPR051393">
    <property type="entry name" value="ABC_transporter_permease"/>
</dbReference>
<evidence type="ECO:0000259" key="8">
    <source>
        <dbReference type="PROSITE" id="PS50928"/>
    </source>
</evidence>
<dbReference type="Proteomes" id="UP000186666">
    <property type="component" value="Unassembled WGS sequence"/>
</dbReference>
<keyword evidence="5 7" id="KW-1133">Transmembrane helix</keyword>
<dbReference type="PANTHER" id="PTHR30193:SF44">
    <property type="entry name" value="LACTOSE TRANSPORT SYSTEM PERMEASE PROTEIN LACF"/>
    <property type="match status" value="1"/>
</dbReference>
<dbReference type="InterPro" id="IPR000515">
    <property type="entry name" value="MetI-like"/>
</dbReference>
<name>A0ABY1JM74_9BACL</name>
<evidence type="ECO:0000256" key="4">
    <source>
        <dbReference type="ARBA" id="ARBA00022692"/>
    </source>
</evidence>
<feature type="transmembrane region" description="Helical" evidence="7">
    <location>
        <begin position="87"/>
        <end position="111"/>
    </location>
</feature>
<feature type="transmembrane region" description="Helical" evidence="7">
    <location>
        <begin position="123"/>
        <end position="143"/>
    </location>
</feature>
<dbReference type="CDD" id="cd06261">
    <property type="entry name" value="TM_PBP2"/>
    <property type="match status" value="1"/>
</dbReference>
<sequence>MKQRQAHISHKRLNRYVLKTQLTYHGLMLPACVILILFSYVPMFGIIMAFQDFTPTAGIFGSRFVGFDNFVRLFTLDNIQQVMFNTLYISILKIILGLVVPIFFALLLNEVRNRFFVRSVQTIVYLPYFLSWVILAGVFIEILSPSNGMVNNILGIFGIDPVFFLGDKEWFPNVIIITDTWKSFGFGTIVYLAALTSIDPSLYEAAEVDGASYFQQMFHITLPGISSIVVLMTVLSIGGILDAGFDQIYNLYNPIVYETGDILDTFVYRLGIKDMLFSLSTAVSLIKSIISFVLIVISYRLAYRLTEYKIF</sequence>
<feature type="domain" description="ABC transmembrane type-1" evidence="8">
    <location>
        <begin position="83"/>
        <end position="298"/>
    </location>
</feature>
<dbReference type="PANTHER" id="PTHR30193">
    <property type="entry name" value="ABC TRANSPORTER PERMEASE PROTEIN"/>
    <property type="match status" value="1"/>
</dbReference>
<feature type="transmembrane region" description="Helical" evidence="7">
    <location>
        <begin position="220"/>
        <end position="241"/>
    </location>
</feature>
<gene>
    <name evidence="9" type="ORF">SAMN05421578_10254</name>
</gene>
<dbReference type="InterPro" id="IPR035906">
    <property type="entry name" value="MetI-like_sf"/>
</dbReference>
<keyword evidence="4 7" id="KW-0812">Transmembrane</keyword>
<evidence type="ECO:0000256" key="6">
    <source>
        <dbReference type="ARBA" id="ARBA00023136"/>
    </source>
</evidence>
<accession>A0ABY1JM74</accession>
<evidence type="ECO:0000313" key="10">
    <source>
        <dbReference type="Proteomes" id="UP000186666"/>
    </source>
</evidence>
<evidence type="ECO:0000256" key="3">
    <source>
        <dbReference type="ARBA" id="ARBA00022475"/>
    </source>
</evidence>
<protein>
    <submittedName>
        <fullName evidence="9">Aldouronate transport system permease protein</fullName>
    </submittedName>
</protein>
<evidence type="ECO:0000256" key="7">
    <source>
        <dbReference type="RuleBase" id="RU363032"/>
    </source>
</evidence>
<evidence type="ECO:0000256" key="5">
    <source>
        <dbReference type="ARBA" id="ARBA00022989"/>
    </source>
</evidence>